<feature type="transmembrane region" description="Helical" evidence="1">
    <location>
        <begin position="100"/>
        <end position="118"/>
    </location>
</feature>
<evidence type="ECO:0000256" key="1">
    <source>
        <dbReference type="SAM" id="Phobius"/>
    </source>
</evidence>
<reference evidence="4" key="1">
    <citation type="journal article" date="2019" name="Int. J. Syst. Evol. Microbiol.">
        <title>The Global Catalogue of Microorganisms (GCM) 10K type strain sequencing project: providing services to taxonomists for standard genome sequencing and annotation.</title>
        <authorList>
            <consortium name="The Broad Institute Genomics Platform"/>
            <consortium name="The Broad Institute Genome Sequencing Center for Infectious Disease"/>
            <person name="Wu L."/>
            <person name="Ma J."/>
        </authorList>
    </citation>
    <scope>NUCLEOTIDE SEQUENCE [LARGE SCALE GENOMIC DNA]</scope>
    <source>
        <strain evidence="4">ZS-35-S2</strain>
    </source>
</reference>
<feature type="transmembrane region" description="Helical" evidence="1">
    <location>
        <begin position="264"/>
        <end position="281"/>
    </location>
</feature>
<name>A0ABW5CNS0_9HYPH</name>
<feature type="transmembrane region" description="Helical" evidence="1">
    <location>
        <begin position="127"/>
        <end position="145"/>
    </location>
</feature>
<dbReference type="PANTHER" id="PTHR22911:SF103">
    <property type="entry name" value="BLR2811 PROTEIN"/>
    <property type="match status" value="1"/>
</dbReference>
<evidence type="ECO:0000313" key="4">
    <source>
        <dbReference type="Proteomes" id="UP001597371"/>
    </source>
</evidence>
<feature type="transmembrane region" description="Helical" evidence="1">
    <location>
        <begin position="151"/>
        <end position="171"/>
    </location>
</feature>
<feature type="transmembrane region" description="Helical" evidence="1">
    <location>
        <begin position="207"/>
        <end position="230"/>
    </location>
</feature>
<feature type="transmembrane region" description="Helical" evidence="1">
    <location>
        <begin position="183"/>
        <end position="201"/>
    </location>
</feature>
<proteinExistence type="predicted"/>
<feature type="transmembrane region" description="Helical" evidence="1">
    <location>
        <begin position="237"/>
        <end position="258"/>
    </location>
</feature>
<feature type="transmembrane region" description="Helical" evidence="1">
    <location>
        <begin position="37"/>
        <end position="58"/>
    </location>
</feature>
<evidence type="ECO:0000313" key="3">
    <source>
        <dbReference type="EMBL" id="MFD2237418.1"/>
    </source>
</evidence>
<dbReference type="InterPro" id="IPR037185">
    <property type="entry name" value="EmrE-like"/>
</dbReference>
<sequence length="285" mass="30182">MPPSKTLLFGILTTIVAGVLFASMDSLGKYLMGDLPIIQVVWARYAFHTILMGAYLAATTGKRFLHTNRPGLQVARGASLLATTGLMYSSLSRAPLADATAALFMAPIVVTLLSVLLLKEKIGPRRIGAIIAGFVGVLFILRPGLGAVEPFVLLAALAAFTNATYLLLTRALAGADDAASTQFNTTAVGAVMLTFAVFPFWQAPQAWQFALMVAMGGIGALGHFILVVAFSRAPASLLSPFLYSQVLAAAILSVTLFGDPLHPAMVLGTVLLVGSGLYIWWRENR</sequence>
<comment type="caution">
    <text evidence="3">The sequence shown here is derived from an EMBL/GenBank/DDBJ whole genome shotgun (WGS) entry which is preliminary data.</text>
</comment>
<dbReference type="SUPFAM" id="SSF103481">
    <property type="entry name" value="Multidrug resistance efflux transporter EmrE"/>
    <property type="match status" value="2"/>
</dbReference>
<dbReference type="InterPro" id="IPR000620">
    <property type="entry name" value="EamA_dom"/>
</dbReference>
<dbReference type="Pfam" id="PF00892">
    <property type="entry name" value="EamA"/>
    <property type="match status" value="1"/>
</dbReference>
<dbReference type="PANTHER" id="PTHR22911">
    <property type="entry name" value="ACYL-MALONYL CONDENSING ENZYME-RELATED"/>
    <property type="match status" value="1"/>
</dbReference>
<feature type="transmembrane region" description="Helical" evidence="1">
    <location>
        <begin position="70"/>
        <end position="88"/>
    </location>
</feature>
<protein>
    <submittedName>
        <fullName evidence="3">DMT family transporter</fullName>
    </submittedName>
</protein>
<keyword evidence="1" id="KW-1133">Transmembrane helix</keyword>
<evidence type="ECO:0000259" key="2">
    <source>
        <dbReference type="Pfam" id="PF00892"/>
    </source>
</evidence>
<dbReference type="EMBL" id="JBHUIJ010000009">
    <property type="protein sequence ID" value="MFD2237418.1"/>
    <property type="molecule type" value="Genomic_DNA"/>
</dbReference>
<dbReference type="Proteomes" id="UP001597371">
    <property type="component" value="Unassembled WGS sequence"/>
</dbReference>
<keyword evidence="4" id="KW-1185">Reference proteome</keyword>
<accession>A0ABW5CNS0</accession>
<keyword evidence="1" id="KW-0472">Membrane</keyword>
<feature type="domain" description="EamA" evidence="2">
    <location>
        <begin position="9"/>
        <end position="141"/>
    </location>
</feature>
<keyword evidence="1" id="KW-0812">Transmembrane</keyword>
<gene>
    <name evidence="3" type="ORF">ACFSKQ_08055</name>
</gene>
<dbReference type="RefSeq" id="WP_245195589.1">
    <property type="nucleotide sequence ID" value="NZ_CP072611.1"/>
</dbReference>
<organism evidence="3 4">
    <name type="scientific">Aureimonas populi</name>
    <dbReference type="NCBI Taxonomy" id="1701758"/>
    <lineage>
        <taxon>Bacteria</taxon>
        <taxon>Pseudomonadati</taxon>
        <taxon>Pseudomonadota</taxon>
        <taxon>Alphaproteobacteria</taxon>
        <taxon>Hyphomicrobiales</taxon>
        <taxon>Aurantimonadaceae</taxon>
        <taxon>Aureimonas</taxon>
    </lineage>
</organism>